<feature type="domain" description="DUF7373" evidence="3">
    <location>
        <begin position="276"/>
        <end position="407"/>
    </location>
</feature>
<name>A0A544W4B0_9MYCO</name>
<dbReference type="EMBL" id="VIFX01000008">
    <property type="protein sequence ID" value="TQR87062.1"/>
    <property type="molecule type" value="Genomic_DNA"/>
</dbReference>
<reference evidence="4 5" key="1">
    <citation type="submission" date="2018-10" db="EMBL/GenBank/DDBJ databases">
        <title>Draft genome of Mycobacterium hodleri strain B.</title>
        <authorList>
            <person name="Amande T.J."/>
            <person name="Mcgenity T.J."/>
        </authorList>
    </citation>
    <scope>NUCLEOTIDE SEQUENCE [LARGE SCALE GENOMIC DNA]</scope>
    <source>
        <strain evidence="4 5">B</strain>
    </source>
</reference>
<sequence>MGRGTTFGAVGACALMLVGCGGSGGNEPVAAPSSSSTSSSAAPRPVISPSVLDAGAYPTSPRPPLGVAGNPATGAVADAQHMADFVIGPWEVDEKLVGTYLNSYYVLNSADSLQQLGPEGIATAAGQAGMVNGFASARQIPADAADQEAGREAMVNAVLRFPDPATAVAASTAMGEAAAKQPVKGVTPTVVTIPGHPGAVASTYPFTPSGAAQPRATVRSFTPHGPYVFMHFVQSVDGVDRATGLVAKAVDAQGPAIDEFVPAGDLAAVPLDPTGLLAKTLPAGVAEAAKNAVYATRGAEHFQTNPVASATLFSDTGTTQVAMGSTNVYQTKDDGAAVMITNAFSQEMTSDGMATADTVTALPDSHCYALTQAFYCVAPAGRYAIEARSGQLADVHQQLSAQYVMLTAK</sequence>
<dbReference type="Pfam" id="PF24088">
    <property type="entry name" value="DUF7373"/>
    <property type="match status" value="1"/>
</dbReference>
<feature type="region of interest" description="Disordered" evidence="1">
    <location>
        <begin position="52"/>
        <end position="71"/>
    </location>
</feature>
<feature type="domain" description="DUF7373" evidence="2">
    <location>
        <begin position="66"/>
        <end position="263"/>
    </location>
</feature>
<protein>
    <recommendedName>
        <fullName evidence="6">Lipoprotein</fullName>
    </recommendedName>
</protein>
<evidence type="ECO:0008006" key="6">
    <source>
        <dbReference type="Google" id="ProtNLM"/>
    </source>
</evidence>
<evidence type="ECO:0000259" key="3">
    <source>
        <dbReference type="Pfam" id="PF24092"/>
    </source>
</evidence>
<dbReference type="Pfam" id="PF24092">
    <property type="entry name" value="DUF7373_C"/>
    <property type="match status" value="1"/>
</dbReference>
<accession>A0A544W4B0</accession>
<dbReference type="Proteomes" id="UP000315759">
    <property type="component" value="Unassembled WGS sequence"/>
</dbReference>
<evidence type="ECO:0000313" key="5">
    <source>
        <dbReference type="Proteomes" id="UP000315759"/>
    </source>
</evidence>
<keyword evidence="5" id="KW-1185">Reference proteome</keyword>
<evidence type="ECO:0000256" key="1">
    <source>
        <dbReference type="SAM" id="MobiDB-lite"/>
    </source>
</evidence>
<comment type="caution">
    <text evidence="4">The sequence shown here is derived from an EMBL/GenBank/DDBJ whole genome shotgun (WGS) entry which is preliminary data.</text>
</comment>
<dbReference type="AlphaFoldDB" id="A0A544W4B0"/>
<dbReference type="PROSITE" id="PS51257">
    <property type="entry name" value="PROKAR_LIPOPROTEIN"/>
    <property type="match status" value="1"/>
</dbReference>
<dbReference type="InterPro" id="IPR056463">
    <property type="entry name" value="DUF7373_C"/>
</dbReference>
<gene>
    <name evidence="4" type="ORF">D8S82_08350</name>
</gene>
<organism evidence="4 5">
    <name type="scientific">Mycolicibacterium hodleri</name>
    <dbReference type="NCBI Taxonomy" id="49897"/>
    <lineage>
        <taxon>Bacteria</taxon>
        <taxon>Bacillati</taxon>
        <taxon>Actinomycetota</taxon>
        <taxon>Actinomycetes</taxon>
        <taxon>Mycobacteriales</taxon>
        <taxon>Mycobacteriaceae</taxon>
        <taxon>Mycolicibacterium</taxon>
    </lineage>
</organism>
<dbReference type="RefSeq" id="WP_142551634.1">
    <property type="nucleotide sequence ID" value="NZ_VIFX01000008.1"/>
</dbReference>
<evidence type="ECO:0000313" key="4">
    <source>
        <dbReference type="EMBL" id="TQR87062.1"/>
    </source>
</evidence>
<proteinExistence type="predicted"/>
<dbReference type="InterPro" id="IPR055797">
    <property type="entry name" value="DUF7373"/>
</dbReference>
<evidence type="ECO:0000259" key="2">
    <source>
        <dbReference type="Pfam" id="PF24088"/>
    </source>
</evidence>